<accession>B6IED8</accession>
<dbReference type="HOGENOM" id="CLU_3191800_0_0_1"/>
<dbReference type="Proteomes" id="UP000008549">
    <property type="component" value="Unassembled WGS sequence"/>
</dbReference>
<organism evidence="1 2">
    <name type="scientific">Caenorhabditis briggsae</name>
    <dbReference type="NCBI Taxonomy" id="6238"/>
    <lineage>
        <taxon>Eukaryota</taxon>
        <taxon>Metazoa</taxon>
        <taxon>Ecdysozoa</taxon>
        <taxon>Nematoda</taxon>
        <taxon>Chromadorea</taxon>
        <taxon>Rhabditida</taxon>
        <taxon>Rhabditina</taxon>
        <taxon>Rhabditomorpha</taxon>
        <taxon>Rhabditoidea</taxon>
        <taxon>Rhabditidae</taxon>
        <taxon>Peloderinae</taxon>
        <taxon>Caenorhabditis</taxon>
    </lineage>
</organism>
<sequence>MTRHLRVIVTPAVYPRLLELLRFNIQSTGQKSVTVSVRKDHLSPLF</sequence>
<keyword evidence="2" id="KW-1185">Reference proteome</keyword>
<gene>
    <name evidence="1" type="ORF">CBG26766</name>
    <name evidence="1" type="ORF">CBG_26766</name>
</gene>
<reference evidence="1 2" key="2">
    <citation type="journal article" date="2011" name="PLoS Genet.">
        <title>Caenorhabditis briggsae recombinant inbred line genotypes reveal inter-strain incompatibility and the evolution of recombination.</title>
        <authorList>
            <person name="Ross J.A."/>
            <person name="Koboldt D.C."/>
            <person name="Staisch J.E."/>
            <person name="Chamberlin H.M."/>
            <person name="Gupta B.P."/>
            <person name="Miller R.D."/>
            <person name="Baird S.E."/>
            <person name="Haag E.S."/>
        </authorList>
    </citation>
    <scope>NUCLEOTIDE SEQUENCE [LARGE SCALE GENOMIC DNA]</scope>
    <source>
        <strain evidence="1 2">AF16</strain>
    </source>
</reference>
<dbReference type="eggNOG" id="ENOG502S8UZ">
    <property type="taxonomic scope" value="Eukaryota"/>
</dbReference>
<reference evidence="1 2" key="1">
    <citation type="journal article" date="2003" name="PLoS Biol.">
        <title>The genome sequence of Caenorhabditis briggsae: a platform for comparative genomics.</title>
        <authorList>
            <person name="Stein L.D."/>
            <person name="Bao Z."/>
            <person name="Blasiar D."/>
            <person name="Blumenthal T."/>
            <person name="Brent M.R."/>
            <person name="Chen N."/>
            <person name="Chinwalla A."/>
            <person name="Clarke L."/>
            <person name="Clee C."/>
            <person name="Coghlan A."/>
            <person name="Coulson A."/>
            <person name="D'Eustachio P."/>
            <person name="Fitch D.H."/>
            <person name="Fulton L.A."/>
            <person name="Fulton R.E."/>
            <person name="Griffiths-Jones S."/>
            <person name="Harris T.W."/>
            <person name="Hillier L.W."/>
            <person name="Kamath R."/>
            <person name="Kuwabara P.E."/>
            <person name="Mardis E.R."/>
            <person name="Marra M.A."/>
            <person name="Miner T.L."/>
            <person name="Minx P."/>
            <person name="Mullikin J.C."/>
            <person name="Plumb R.W."/>
            <person name="Rogers J."/>
            <person name="Schein J.E."/>
            <person name="Sohrmann M."/>
            <person name="Spieth J."/>
            <person name="Stajich J.E."/>
            <person name="Wei C."/>
            <person name="Willey D."/>
            <person name="Wilson R.K."/>
            <person name="Durbin R."/>
            <person name="Waterston R.H."/>
        </authorList>
    </citation>
    <scope>NUCLEOTIDE SEQUENCE [LARGE SCALE GENOMIC DNA]</scope>
    <source>
        <strain evidence="1 2">AF16</strain>
    </source>
</reference>
<dbReference type="AlphaFoldDB" id="B6IED8"/>
<name>B6IED8_CAEBR</name>
<protein>
    <submittedName>
        <fullName evidence="1">Protein CBG26766</fullName>
    </submittedName>
</protein>
<proteinExistence type="predicted"/>
<dbReference type="EMBL" id="HE601460">
    <property type="protein sequence ID" value="CAS01202.1"/>
    <property type="molecule type" value="Genomic_DNA"/>
</dbReference>
<evidence type="ECO:0000313" key="1">
    <source>
        <dbReference type="EMBL" id="CAS01202.1"/>
    </source>
</evidence>
<dbReference type="STRING" id="6238.B6IED8"/>
<evidence type="ECO:0000313" key="2">
    <source>
        <dbReference type="Proteomes" id="UP000008549"/>
    </source>
</evidence>